<keyword evidence="4 6" id="KW-0413">Isomerase</keyword>
<comment type="subcellular location">
    <subcellularLocation>
        <location evidence="6">Cytoplasm</location>
    </subcellularLocation>
</comment>
<evidence type="ECO:0000256" key="1">
    <source>
        <dbReference type="ARBA" id="ARBA00022490"/>
    </source>
</evidence>
<evidence type="ECO:0000256" key="5">
    <source>
        <dbReference type="ARBA" id="ARBA00023308"/>
    </source>
</evidence>
<comment type="similarity">
    <text evidence="6">Belongs to the rhamnose isomerase family.</text>
</comment>
<dbReference type="Proteomes" id="UP000245959">
    <property type="component" value="Unassembled WGS sequence"/>
</dbReference>
<comment type="caution">
    <text evidence="7">The sequence shown here is derived from an EMBL/GenBank/DDBJ whole genome shotgun (WGS) entry which is preliminary data.</text>
</comment>
<feature type="binding site" evidence="6">
    <location>
        <position position="297"/>
    </location>
    <ligand>
        <name>Mn(2+)</name>
        <dbReference type="ChEBI" id="CHEBI:29035"/>
    </ligand>
</feature>
<feature type="binding site" evidence="6">
    <location>
        <position position="295"/>
    </location>
    <ligand>
        <name>Mn(2+)</name>
        <dbReference type="ChEBI" id="CHEBI:29035"/>
    </ligand>
</feature>
<dbReference type="InterPro" id="IPR009308">
    <property type="entry name" value="Rhamnose_isomerase"/>
</dbReference>
<dbReference type="Gene3D" id="3.20.20.150">
    <property type="entry name" value="Divalent-metal-dependent TIM barrel enzymes"/>
    <property type="match status" value="1"/>
</dbReference>
<name>A0A2U1AAK1_9BACT</name>
<evidence type="ECO:0000256" key="3">
    <source>
        <dbReference type="ARBA" id="ARBA00023211"/>
    </source>
</evidence>
<keyword evidence="8" id="KW-1185">Reference proteome</keyword>
<dbReference type="RefSeq" id="WP_116886046.1">
    <property type="nucleotide sequence ID" value="NZ_CABMMC010000009.1"/>
</dbReference>
<dbReference type="PANTHER" id="PTHR30268:SF0">
    <property type="entry name" value="L-RHAMNOSE ISOMERASE"/>
    <property type="match status" value="1"/>
</dbReference>
<dbReference type="OrthoDB" id="9766697at2"/>
<evidence type="ECO:0000256" key="6">
    <source>
        <dbReference type="HAMAP-Rule" id="MF_00541"/>
    </source>
</evidence>
<reference evidence="7 8" key="1">
    <citation type="submission" date="2018-04" db="EMBL/GenBank/DDBJ databases">
        <title>Genomic Encyclopedia of Type Strains, Phase IV (KMG-IV): sequencing the most valuable type-strain genomes for metagenomic binning, comparative biology and taxonomic classification.</title>
        <authorList>
            <person name="Goeker M."/>
        </authorList>
    </citation>
    <scope>NUCLEOTIDE SEQUENCE [LARGE SCALE GENOMIC DNA]</scope>
    <source>
        <strain evidence="7 8">DSM 14823</strain>
    </source>
</reference>
<comment type="cofactor">
    <cofactor evidence="6">
        <name>Mn(2+)</name>
        <dbReference type="ChEBI" id="CHEBI:29035"/>
    </cofactor>
    <text evidence="6">Binds 1 Mn(2+) ion per subunit.</text>
</comment>
<comment type="pathway">
    <text evidence="6">Carbohydrate degradation; L-rhamnose degradation; glycerone phosphate from L-rhamnose: step 1/3.</text>
</comment>
<feature type="binding site" evidence="6">
    <location>
        <position position="263"/>
    </location>
    <ligand>
        <name>Mn(2+)</name>
        <dbReference type="ChEBI" id="CHEBI:29035"/>
    </ligand>
</feature>
<dbReference type="GO" id="GO:0019301">
    <property type="term" value="P:rhamnose catabolic process"/>
    <property type="evidence" value="ECO:0007669"/>
    <property type="project" value="UniProtKB-UniRule"/>
</dbReference>
<evidence type="ECO:0000256" key="4">
    <source>
        <dbReference type="ARBA" id="ARBA00023235"/>
    </source>
</evidence>
<dbReference type="GO" id="GO:0019324">
    <property type="term" value="P:L-lyxose metabolic process"/>
    <property type="evidence" value="ECO:0007669"/>
    <property type="project" value="TreeGrafter"/>
</dbReference>
<proteinExistence type="inferred from homology"/>
<dbReference type="InterPro" id="IPR036237">
    <property type="entry name" value="Xyl_isomerase-like_sf"/>
</dbReference>
<dbReference type="NCBIfam" id="NF002203">
    <property type="entry name" value="PRK01076.1"/>
    <property type="match status" value="1"/>
</dbReference>
<comment type="catalytic activity">
    <reaction evidence="6">
        <text>L-rhamnopyranose = L-rhamnulose</text>
        <dbReference type="Rhea" id="RHEA:23160"/>
        <dbReference type="ChEBI" id="CHEBI:17897"/>
        <dbReference type="ChEBI" id="CHEBI:62346"/>
        <dbReference type="EC" id="5.3.1.14"/>
    </reaction>
</comment>
<keyword evidence="2 6" id="KW-0479">Metal-binding</keyword>
<dbReference type="UniPathway" id="UPA00541">
    <property type="reaction ID" value="UER00601"/>
</dbReference>
<dbReference type="HAMAP" id="MF_00541">
    <property type="entry name" value="RhaA"/>
    <property type="match status" value="1"/>
</dbReference>
<comment type="function">
    <text evidence="6">Catalyzes the interconversion of L-rhamnose and L-rhamnulose.</text>
</comment>
<dbReference type="EMBL" id="QEKH01000059">
    <property type="protein sequence ID" value="PVY31802.1"/>
    <property type="molecule type" value="Genomic_DNA"/>
</dbReference>
<dbReference type="PANTHER" id="PTHR30268">
    <property type="entry name" value="L-RHAMNOSE ISOMERASE"/>
    <property type="match status" value="1"/>
</dbReference>
<dbReference type="SUPFAM" id="SSF51658">
    <property type="entry name" value="Xylose isomerase-like"/>
    <property type="match status" value="1"/>
</dbReference>
<sequence length="419" mass="46822">MARIEKCYELAREIYAEHQVDVDAAVAQLEKVPVSIHAWQGDDVAGFENTSHALTGGCQVTGSYPGRARTADELRDDLDVALKLIPGRHRVNLQGHQVDKMLPGVDRDGFTIENFSGWLDWAAARNLPGLDLAPAFYSHPNLKDGLSLSHPDAGIRRFWIDHGRACRKIGADFAEKLGSACICNFWAPDGFKDTPSDRLAPRRRLLASLDECFAEKISGDLVRDAIESKLFGIGAESCTVGSHEFCMLYAMRKKKMLCFDSGHFHPTESIADKLSAIFCMMDEILLHVSRGVHWDSDHVTVLNDELLSIAREAAVYGYLDKVHLALDYFDASINRIAAWVIGCRDLLKALLIAFLEPPCACQLEKQGDFTGRLAAQEDAKSLPWGAVWDYFCYRHDLPAGMGFMDEIRAYEKKIMEIRK</sequence>
<dbReference type="GeneID" id="78297307"/>
<dbReference type="InterPro" id="IPR050337">
    <property type="entry name" value="L-rhamnose_isomerase"/>
</dbReference>
<evidence type="ECO:0000256" key="2">
    <source>
        <dbReference type="ARBA" id="ARBA00022723"/>
    </source>
</evidence>
<gene>
    <name evidence="6" type="primary">rhaA</name>
    <name evidence="7" type="ORF">C8D82_1594</name>
</gene>
<protein>
    <recommendedName>
        <fullName evidence="6">L-rhamnose isomerase</fullName>
        <ecNumber evidence="6">5.3.1.14</ecNumber>
    </recommendedName>
</protein>
<dbReference type="AlphaFoldDB" id="A0A2U1AAK1"/>
<evidence type="ECO:0000313" key="7">
    <source>
        <dbReference type="EMBL" id="PVY31802.1"/>
    </source>
</evidence>
<keyword evidence="5 6" id="KW-0684">Rhamnose metabolism</keyword>
<dbReference type="Pfam" id="PF06134">
    <property type="entry name" value="RhaA"/>
    <property type="match status" value="1"/>
</dbReference>
<dbReference type="GO" id="GO:0005737">
    <property type="term" value="C:cytoplasm"/>
    <property type="evidence" value="ECO:0007669"/>
    <property type="project" value="UniProtKB-SubCell"/>
</dbReference>
<keyword evidence="3 6" id="KW-0464">Manganese</keyword>
<dbReference type="EC" id="5.3.1.14" evidence="6"/>
<dbReference type="GO" id="GO:0008740">
    <property type="term" value="F:L-rhamnose isomerase activity"/>
    <property type="evidence" value="ECO:0007669"/>
    <property type="project" value="UniProtKB-UniRule"/>
</dbReference>
<dbReference type="GO" id="GO:0030145">
    <property type="term" value="F:manganese ion binding"/>
    <property type="evidence" value="ECO:0007669"/>
    <property type="project" value="UniProtKB-UniRule"/>
</dbReference>
<keyword evidence="1 6" id="KW-0963">Cytoplasm</keyword>
<organism evidence="7 8">
    <name type="scientific">Victivallis vadensis</name>
    <dbReference type="NCBI Taxonomy" id="172901"/>
    <lineage>
        <taxon>Bacteria</taxon>
        <taxon>Pseudomonadati</taxon>
        <taxon>Lentisphaerota</taxon>
        <taxon>Lentisphaeria</taxon>
        <taxon>Victivallales</taxon>
        <taxon>Victivallaceae</taxon>
        <taxon>Victivallis</taxon>
    </lineage>
</organism>
<evidence type="ECO:0000313" key="8">
    <source>
        <dbReference type="Proteomes" id="UP000245959"/>
    </source>
</evidence>
<accession>A0A2U1AAK1</accession>